<dbReference type="STRING" id="2711.A0A067DBV9"/>
<reference evidence="1 2" key="1">
    <citation type="submission" date="2014-04" db="EMBL/GenBank/DDBJ databases">
        <authorList>
            <consortium name="International Citrus Genome Consortium"/>
            <person name="Gmitter F."/>
            <person name="Chen C."/>
            <person name="Farmerie W."/>
            <person name="Harkins T."/>
            <person name="Desany B."/>
            <person name="Mohiuddin M."/>
            <person name="Kodira C."/>
            <person name="Borodovsky M."/>
            <person name="Lomsadze A."/>
            <person name="Burns P."/>
            <person name="Jenkins J."/>
            <person name="Prochnik S."/>
            <person name="Shu S."/>
            <person name="Chapman J."/>
            <person name="Pitluck S."/>
            <person name="Schmutz J."/>
            <person name="Rokhsar D."/>
        </authorList>
    </citation>
    <scope>NUCLEOTIDE SEQUENCE</scope>
</reference>
<evidence type="ECO:0000313" key="2">
    <source>
        <dbReference type="Proteomes" id="UP000027120"/>
    </source>
</evidence>
<keyword evidence="2" id="KW-1185">Reference proteome</keyword>
<organism evidence="1 2">
    <name type="scientific">Citrus sinensis</name>
    <name type="common">Sweet orange</name>
    <name type="synonym">Citrus aurantium var. sinensis</name>
    <dbReference type="NCBI Taxonomy" id="2711"/>
    <lineage>
        <taxon>Eukaryota</taxon>
        <taxon>Viridiplantae</taxon>
        <taxon>Streptophyta</taxon>
        <taxon>Embryophyta</taxon>
        <taxon>Tracheophyta</taxon>
        <taxon>Spermatophyta</taxon>
        <taxon>Magnoliopsida</taxon>
        <taxon>eudicotyledons</taxon>
        <taxon>Gunneridae</taxon>
        <taxon>Pentapetalae</taxon>
        <taxon>rosids</taxon>
        <taxon>malvids</taxon>
        <taxon>Sapindales</taxon>
        <taxon>Rutaceae</taxon>
        <taxon>Aurantioideae</taxon>
        <taxon>Citrus</taxon>
    </lineage>
</organism>
<evidence type="ECO:0000313" key="1">
    <source>
        <dbReference type="EMBL" id="KDO36512.1"/>
    </source>
</evidence>
<dbReference type="Proteomes" id="UP000027120">
    <property type="component" value="Unassembled WGS sequence"/>
</dbReference>
<proteinExistence type="predicted"/>
<sequence>MGGSSCQPAYKVQLFKSKLIELAELTLSERDFIFISNAVNFHIKRRVENLGGGGGGSGFKIMSTEKFLPVEFCKGNNGLDKIVLRESRGSSAEVRHRFTFRILISSIYA</sequence>
<gene>
    <name evidence="1" type="ORF">CISIN_1g045915mg</name>
</gene>
<dbReference type="EMBL" id="KK794126">
    <property type="protein sequence ID" value="KDO36512.1"/>
    <property type="molecule type" value="Genomic_DNA"/>
</dbReference>
<protein>
    <submittedName>
        <fullName evidence="1">Uncharacterized protein</fullName>
    </submittedName>
</protein>
<dbReference type="AlphaFoldDB" id="A0A067DBV9"/>
<accession>A0A067DBV9</accession>
<name>A0A067DBV9_CITSI</name>